<evidence type="ECO:0000313" key="1">
    <source>
        <dbReference type="EMBL" id="HIR48120.1"/>
    </source>
</evidence>
<reference evidence="1" key="2">
    <citation type="journal article" date="2021" name="PeerJ">
        <title>Extensive microbial diversity within the chicken gut microbiome revealed by metagenomics and culture.</title>
        <authorList>
            <person name="Gilroy R."/>
            <person name="Ravi A."/>
            <person name="Getino M."/>
            <person name="Pursley I."/>
            <person name="Horton D.L."/>
            <person name="Alikhan N.F."/>
            <person name="Baker D."/>
            <person name="Gharbi K."/>
            <person name="Hall N."/>
            <person name="Watson M."/>
            <person name="Adriaenssens E.M."/>
            <person name="Foster-Nyarko E."/>
            <person name="Jarju S."/>
            <person name="Secka A."/>
            <person name="Antonio M."/>
            <person name="Oren A."/>
            <person name="Chaudhuri R.R."/>
            <person name="La Ragione R."/>
            <person name="Hildebrand F."/>
            <person name="Pallen M.J."/>
        </authorList>
    </citation>
    <scope>NUCLEOTIDE SEQUENCE</scope>
    <source>
        <strain evidence="1">ChiSxjej1B13-7958</strain>
    </source>
</reference>
<dbReference type="EMBL" id="DVGZ01000116">
    <property type="protein sequence ID" value="HIR48120.1"/>
    <property type="molecule type" value="Genomic_DNA"/>
</dbReference>
<dbReference type="AlphaFoldDB" id="A0A9D1DF89"/>
<reference evidence="1" key="1">
    <citation type="submission" date="2020-10" db="EMBL/GenBank/DDBJ databases">
        <authorList>
            <person name="Gilroy R."/>
        </authorList>
    </citation>
    <scope>NUCLEOTIDE SEQUENCE</scope>
    <source>
        <strain evidence="1">ChiSxjej1B13-7958</strain>
    </source>
</reference>
<organism evidence="1 2">
    <name type="scientific">Candidatus Caccousia avicola</name>
    <dbReference type="NCBI Taxonomy" id="2840721"/>
    <lineage>
        <taxon>Bacteria</taxon>
        <taxon>Bacillati</taxon>
        <taxon>Bacillota</taxon>
        <taxon>Clostridia</taxon>
        <taxon>Eubacteriales</taxon>
        <taxon>Oscillospiraceae</taxon>
        <taxon>Oscillospiraceae incertae sedis</taxon>
        <taxon>Candidatus Caccousia</taxon>
    </lineage>
</organism>
<gene>
    <name evidence="1" type="ORF">IAB89_10795</name>
</gene>
<comment type="caution">
    <text evidence="1">The sequence shown here is derived from an EMBL/GenBank/DDBJ whole genome shotgun (WGS) entry which is preliminary data.</text>
</comment>
<evidence type="ECO:0000313" key="2">
    <source>
        <dbReference type="Proteomes" id="UP000824242"/>
    </source>
</evidence>
<name>A0A9D1DF89_9FIRM</name>
<accession>A0A9D1DF89</accession>
<proteinExistence type="predicted"/>
<protein>
    <submittedName>
        <fullName evidence="1">Uncharacterized protein</fullName>
    </submittedName>
</protein>
<sequence>MSFDADKTCARYLSERAADSCRDAAAGAARLRSSISLYWQGEDADLFSAAVKAWREETLSLAEDMESLSREILLAVDAAESNARTESHEKKTVASGISSVAKTVSQTMKTKVSGTAASGGAAAGAVDAANRAAAALAALLGRK</sequence>
<dbReference type="Proteomes" id="UP000824242">
    <property type="component" value="Unassembled WGS sequence"/>
</dbReference>